<evidence type="ECO:0000313" key="3">
    <source>
        <dbReference type="Proteomes" id="UP000005220"/>
    </source>
</evidence>
<dbReference type="KEGG" id="kaf:KAFR_0C05260"/>
<evidence type="ECO:0000313" key="2">
    <source>
        <dbReference type="EMBL" id="CCF57517.1"/>
    </source>
</evidence>
<dbReference type="PANTHER" id="PTHR12363:SF53">
    <property type="entry name" value="MRNA TRANSPORT REGULATOR MTR10"/>
    <property type="match status" value="1"/>
</dbReference>
<dbReference type="GO" id="GO:0035719">
    <property type="term" value="P:tRNA import into nucleus"/>
    <property type="evidence" value="ECO:0007669"/>
    <property type="project" value="EnsemblFungi"/>
</dbReference>
<dbReference type="SUPFAM" id="SSF48371">
    <property type="entry name" value="ARM repeat"/>
    <property type="match status" value="1"/>
</dbReference>
<dbReference type="Pfam" id="PF24138">
    <property type="entry name" value="TPR_TNPO3_IPO13_2nd"/>
    <property type="match status" value="1"/>
</dbReference>
<dbReference type="GO" id="GO:0031267">
    <property type="term" value="F:small GTPase binding"/>
    <property type="evidence" value="ECO:0007669"/>
    <property type="project" value="InterPro"/>
</dbReference>
<dbReference type="eggNOG" id="KOG2081">
    <property type="taxonomic scope" value="Eukaryota"/>
</dbReference>
<dbReference type="InterPro" id="IPR057941">
    <property type="entry name" value="TPR_TNPO3_IPO13_2nd"/>
</dbReference>
<accession>H2AT17</accession>
<evidence type="ECO:0000259" key="1">
    <source>
        <dbReference type="SMART" id="SM00913"/>
    </source>
</evidence>
<dbReference type="InterPro" id="IPR051345">
    <property type="entry name" value="Importin_beta-like_NTR"/>
</dbReference>
<dbReference type="Pfam" id="PF24140">
    <property type="entry name" value="TPR_TNPO3_IPO13_3rd"/>
    <property type="match status" value="1"/>
</dbReference>
<dbReference type="Gene3D" id="1.25.10.10">
    <property type="entry name" value="Leucine-rich Repeat Variant"/>
    <property type="match status" value="1"/>
</dbReference>
<feature type="domain" description="Importin N-terminal" evidence="1">
    <location>
        <begin position="27"/>
        <end position="95"/>
    </location>
</feature>
<dbReference type="GO" id="GO:0061015">
    <property type="term" value="P:snRNA import into nucleus"/>
    <property type="evidence" value="ECO:0007669"/>
    <property type="project" value="EnsemblFungi"/>
</dbReference>
<dbReference type="FunCoup" id="H2AT17">
    <property type="interactions" value="1318"/>
</dbReference>
<dbReference type="SMART" id="SM00913">
    <property type="entry name" value="IBN_N"/>
    <property type="match status" value="1"/>
</dbReference>
<gene>
    <name evidence="2" type="primary">KAFR0C05260</name>
    <name evidence="2" type="ORF">KAFR_0C05260</name>
</gene>
<proteinExistence type="predicted"/>
<dbReference type="InterPro" id="IPR011989">
    <property type="entry name" value="ARM-like"/>
</dbReference>
<sequence>MSMQLADLQNTLHILSSGASQNKKNEALHYLEQFQRSKEAWNTCHEALSNVEGASNLELHIFAAQTIRNKVTYDLSQLERNLVQFKDSLLRLLTMHTQKLVITQLNVALARLAIQFLEWRSPIAEIINVLNPYPGLLLSFFQILPEETFDIGSIPLTEDEYNSRVHELVDTIAEDILKFLISCTEILKDSRAQSTNFAMDITLESVLRCFTSWSFEFSIDQLFQVQPLISLVFESLNHTGANADSSVFEAAVDCLCGILKESRDTTNEQLIMTLFEQLIGLQRNILPNIQTLSKLQVEEGIDPEILEGMTRLFVEAIEAWVIFIAKSPEFFQPLISMLLMLTCKNPDLDVVSYSFPCWFSLKQNFVLPRYQNAKAVYTPTFIELINGIIEHLQYPPDHFDSKEGEDKFKEFRYHMGDVLKDCTAVVGTNNALEQPLIKIKQALSSLTIAGTNSINWQNLEAPLFSLRTMAQEISLSENKLLPEIFQILCNLPEHPKLRYASTLVLGRYTEWTAKHPETLEMQLQYIFKGFQQVDSNNVTDEMKDIITASSHALMYFCSDCSSLLSSYIDQLTEFYFVIQDVLSKDIESQFELCQGLSAVINNQPIESISETFGKLVDDNLAKLGQLVTEWKINSSNSNLSKLIADKIDLFYAFFEELKPKYEYPQQGVEPLLPQIEKIWNAIRVLLVNESGFKDIIIVERSTKFLRRLFERFHVFCEPILGSVAEFLVQGYATTGYGSFLWCSGSIIVIFGDDDSFPIPIALRESVWQFALSQCKTFIVNFSKMNKIQLNNYYEIIMDFFAMVSDLVMFFPKEFILSTELLGSVIDVAIESINKLENYDAYVYILRCLDDTVSWGFKTPPISTLSIEYVPDEWRSQIINEVVIKRGSRINYVIFLGLLTTFESNSHSDAIGCIVKLLRLATEANNNNALICSEWLTEVFSKLNETTHKEKEILNKAVVDGLTQRNYRKIREGIRNFVQWYLRKNVTRRVE</sequence>
<dbReference type="Pfam" id="PF24139">
    <property type="entry name" value="TPR_TNPO3_IPO13_4th"/>
    <property type="match status" value="1"/>
</dbReference>
<keyword evidence="3" id="KW-1185">Reference proteome</keyword>
<dbReference type="GO" id="GO:0005634">
    <property type="term" value="C:nucleus"/>
    <property type="evidence" value="ECO:0007669"/>
    <property type="project" value="EnsemblFungi"/>
</dbReference>
<dbReference type="GO" id="GO:0006606">
    <property type="term" value="P:protein import into nucleus"/>
    <property type="evidence" value="ECO:0007669"/>
    <property type="project" value="EnsemblFungi"/>
</dbReference>
<dbReference type="InterPro" id="IPR001494">
    <property type="entry name" value="Importin-beta_N"/>
</dbReference>
<dbReference type="InterPro" id="IPR013598">
    <property type="entry name" value="Exportin-1/Importin-b-like"/>
</dbReference>
<protein>
    <recommendedName>
        <fullName evidence="1">Importin N-terminal domain-containing protein</fullName>
    </recommendedName>
</protein>
<dbReference type="GO" id="GO:0005737">
    <property type="term" value="C:cytoplasm"/>
    <property type="evidence" value="ECO:0007669"/>
    <property type="project" value="EnsemblFungi"/>
</dbReference>
<organism evidence="2 3">
    <name type="scientific">Kazachstania africana (strain ATCC 22294 / BCRC 22015 / CBS 2517 / CECT 1963 / NBRC 1671 / NRRL Y-8276)</name>
    <name type="common">Yeast</name>
    <name type="synonym">Kluyveromyces africanus</name>
    <dbReference type="NCBI Taxonomy" id="1071382"/>
    <lineage>
        <taxon>Eukaryota</taxon>
        <taxon>Fungi</taxon>
        <taxon>Dikarya</taxon>
        <taxon>Ascomycota</taxon>
        <taxon>Saccharomycotina</taxon>
        <taxon>Saccharomycetes</taxon>
        <taxon>Saccharomycetales</taxon>
        <taxon>Saccharomycetaceae</taxon>
        <taxon>Kazachstania</taxon>
    </lineage>
</organism>
<dbReference type="InterPro" id="IPR057942">
    <property type="entry name" value="TPR_TNPO3_IPO13_3rd"/>
</dbReference>
<dbReference type="EMBL" id="HE650823">
    <property type="protein sequence ID" value="CCF57517.1"/>
    <property type="molecule type" value="Genomic_DNA"/>
</dbReference>
<dbReference type="RefSeq" id="XP_003956652.1">
    <property type="nucleotide sequence ID" value="XM_003956603.1"/>
</dbReference>
<dbReference type="AlphaFoldDB" id="H2AT17"/>
<dbReference type="GO" id="GO:0008139">
    <property type="term" value="F:nuclear localization sequence binding"/>
    <property type="evidence" value="ECO:0007669"/>
    <property type="project" value="EnsemblFungi"/>
</dbReference>
<dbReference type="Pfam" id="PF08389">
    <property type="entry name" value="Xpo1"/>
    <property type="match status" value="1"/>
</dbReference>
<dbReference type="InParanoid" id="H2AT17"/>
<dbReference type="GeneID" id="13885435"/>
<dbReference type="STRING" id="1071382.H2AT17"/>
<dbReference type="InterPro" id="IPR016024">
    <property type="entry name" value="ARM-type_fold"/>
</dbReference>
<dbReference type="InterPro" id="IPR058537">
    <property type="entry name" value="TPR_TNPO3_IPO13_4th"/>
</dbReference>
<name>H2AT17_KAZAF</name>
<dbReference type="OrthoDB" id="435593at2759"/>
<reference evidence="2 3" key="1">
    <citation type="journal article" date="2011" name="Proc. Natl. Acad. Sci. U.S.A.">
        <title>Evolutionary erosion of yeast sex chromosomes by mating-type switching accidents.</title>
        <authorList>
            <person name="Gordon J.L."/>
            <person name="Armisen D."/>
            <person name="Proux-Wera E."/>
            <person name="Oheigeartaigh S.S."/>
            <person name="Byrne K.P."/>
            <person name="Wolfe K.H."/>
        </authorList>
    </citation>
    <scope>NUCLEOTIDE SEQUENCE [LARGE SCALE GENOMIC DNA]</scope>
    <source>
        <strain evidence="3">ATCC 22294 / BCRC 22015 / CBS 2517 / CECT 1963 / NBRC 1671 / NRRL Y-8276</strain>
    </source>
</reference>
<dbReference type="PANTHER" id="PTHR12363">
    <property type="entry name" value="TRANSPORTIN 3 AND IMPORTIN 13"/>
    <property type="match status" value="1"/>
</dbReference>
<dbReference type="Proteomes" id="UP000005220">
    <property type="component" value="Chromosome 3"/>
</dbReference>
<dbReference type="HOGENOM" id="CLU_005996_0_0_1"/>